<evidence type="ECO:0000259" key="8">
    <source>
        <dbReference type="Pfam" id="PF08281"/>
    </source>
</evidence>
<dbReference type="Pfam" id="PF08281">
    <property type="entry name" value="Sigma70_r4_2"/>
    <property type="match status" value="1"/>
</dbReference>
<dbReference type="InterPro" id="IPR013249">
    <property type="entry name" value="RNA_pol_sigma70_r4_t2"/>
</dbReference>
<keyword evidence="10" id="KW-1185">Reference proteome</keyword>
<accession>A0ABP9ATQ1</accession>
<feature type="domain" description="RNA polymerase sigma factor 70 region 4 type 2" evidence="8">
    <location>
        <begin position="348"/>
        <end position="398"/>
    </location>
</feature>
<dbReference type="SUPFAM" id="SSF88659">
    <property type="entry name" value="Sigma3 and sigma4 domains of RNA polymerase sigma factors"/>
    <property type="match status" value="1"/>
</dbReference>
<dbReference type="InterPro" id="IPR039425">
    <property type="entry name" value="RNA_pol_sigma-70-like"/>
</dbReference>
<dbReference type="InterPro" id="IPR007627">
    <property type="entry name" value="RNA_pol_sigma70_r2"/>
</dbReference>
<reference evidence="10" key="1">
    <citation type="journal article" date="2019" name="Int. J. Syst. Evol. Microbiol.">
        <title>The Global Catalogue of Microorganisms (GCM) 10K type strain sequencing project: providing services to taxonomists for standard genome sequencing and annotation.</title>
        <authorList>
            <consortium name="The Broad Institute Genomics Platform"/>
            <consortium name="The Broad Institute Genome Sequencing Center for Infectious Disease"/>
            <person name="Wu L."/>
            <person name="Ma J."/>
        </authorList>
    </citation>
    <scope>NUCLEOTIDE SEQUENCE [LARGE SCALE GENOMIC DNA]</scope>
    <source>
        <strain evidence="10">JCM 17979</strain>
    </source>
</reference>
<keyword evidence="2" id="KW-0805">Transcription regulation</keyword>
<comment type="similarity">
    <text evidence="1">Belongs to the sigma-70 factor family. ECF subfamily.</text>
</comment>
<dbReference type="InterPro" id="IPR013324">
    <property type="entry name" value="RNA_pol_sigma_r3/r4-like"/>
</dbReference>
<dbReference type="EMBL" id="BAABHO010000012">
    <property type="protein sequence ID" value="GAA4785770.1"/>
    <property type="molecule type" value="Genomic_DNA"/>
</dbReference>
<dbReference type="NCBIfam" id="TIGR02937">
    <property type="entry name" value="sigma70-ECF"/>
    <property type="match status" value="1"/>
</dbReference>
<dbReference type="Gene3D" id="1.10.1740.10">
    <property type="match status" value="1"/>
</dbReference>
<dbReference type="Proteomes" id="UP001500928">
    <property type="component" value="Unassembled WGS sequence"/>
</dbReference>
<evidence type="ECO:0000256" key="2">
    <source>
        <dbReference type="ARBA" id="ARBA00023015"/>
    </source>
</evidence>
<dbReference type="Pfam" id="PF04542">
    <property type="entry name" value="Sigma70_r2"/>
    <property type="match status" value="1"/>
</dbReference>
<dbReference type="RefSeq" id="WP_345413601.1">
    <property type="nucleotide sequence ID" value="NZ_BAABHO010000012.1"/>
</dbReference>
<dbReference type="PANTHER" id="PTHR43133:SF50">
    <property type="entry name" value="ECF RNA POLYMERASE SIGMA FACTOR SIGM"/>
    <property type="match status" value="1"/>
</dbReference>
<dbReference type="SUPFAM" id="SSF88946">
    <property type="entry name" value="Sigma2 domain of RNA polymerase sigma factors"/>
    <property type="match status" value="1"/>
</dbReference>
<keyword evidence="5" id="KW-0804">Transcription</keyword>
<protein>
    <submittedName>
        <fullName evidence="9">Uncharacterized protein</fullName>
    </submittedName>
</protein>
<keyword evidence="3" id="KW-0731">Sigma factor</keyword>
<dbReference type="PANTHER" id="PTHR43133">
    <property type="entry name" value="RNA POLYMERASE ECF-TYPE SIGMA FACTO"/>
    <property type="match status" value="1"/>
</dbReference>
<comment type="caution">
    <text evidence="9">The sequence shown here is derived from an EMBL/GenBank/DDBJ whole genome shotgun (WGS) entry which is preliminary data.</text>
</comment>
<dbReference type="InterPro" id="IPR014284">
    <property type="entry name" value="RNA_pol_sigma-70_dom"/>
</dbReference>
<name>A0ABP9ATQ1_9PSEU</name>
<dbReference type="InterPro" id="IPR036388">
    <property type="entry name" value="WH-like_DNA-bd_sf"/>
</dbReference>
<dbReference type="Gene3D" id="1.10.10.10">
    <property type="entry name" value="Winged helix-like DNA-binding domain superfamily/Winged helix DNA-binding domain"/>
    <property type="match status" value="1"/>
</dbReference>
<evidence type="ECO:0000256" key="1">
    <source>
        <dbReference type="ARBA" id="ARBA00010641"/>
    </source>
</evidence>
<evidence type="ECO:0000313" key="9">
    <source>
        <dbReference type="EMBL" id="GAA4785770.1"/>
    </source>
</evidence>
<proteinExistence type="inferred from homology"/>
<keyword evidence="4" id="KW-0238">DNA-binding</keyword>
<evidence type="ECO:0000256" key="3">
    <source>
        <dbReference type="ARBA" id="ARBA00023082"/>
    </source>
</evidence>
<evidence type="ECO:0000313" key="10">
    <source>
        <dbReference type="Proteomes" id="UP001500928"/>
    </source>
</evidence>
<evidence type="ECO:0000256" key="4">
    <source>
        <dbReference type="ARBA" id="ARBA00023125"/>
    </source>
</evidence>
<evidence type="ECO:0000259" key="7">
    <source>
        <dbReference type="Pfam" id="PF04542"/>
    </source>
</evidence>
<feature type="region of interest" description="Disordered" evidence="6">
    <location>
        <begin position="159"/>
        <end position="219"/>
    </location>
</feature>
<evidence type="ECO:0000256" key="6">
    <source>
        <dbReference type="SAM" id="MobiDB-lite"/>
    </source>
</evidence>
<evidence type="ECO:0000256" key="5">
    <source>
        <dbReference type="ARBA" id="ARBA00023163"/>
    </source>
</evidence>
<dbReference type="InterPro" id="IPR013325">
    <property type="entry name" value="RNA_pol_sigma_r2"/>
</dbReference>
<feature type="domain" description="RNA polymerase sigma-70 region 2" evidence="7">
    <location>
        <begin position="242"/>
        <end position="309"/>
    </location>
</feature>
<organism evidence="9 10">
    <name type="scientific">Actinomycetospora chlora</name>
    <dbReference type="NCBI Taxonomy" id="663608"/>
    <lineage>
        <taxon>Bacteria</taxon>
        <taxon>Bacillati</taxon>
        <taxon>Actinomycetota</taxon>
        <taxon>Actinomycetes</taxon>
        <taxon>Pseudonocardiales</taxon>
        <taxon>Pseudonocardiaceae</taxon>
        <taxon>Actinomycetospora</taxon>
    </lineage>
</organism>
<sequence length="411" mass="43505">MSVDPSSHTSVIRSVTTRVAGRLATEAFAHHYGTPSQQIGVRAGDTLTYVTTGDAAAGIARAFTDALALAERQQLAWTASLTWLGIEPGTYPPTLLLRYGTPAASSVGYQPRRKISGQILPAHVWVRVGPVLWQICDRVAARRLAEVWTHCARLLTPPTAPPAPFLRPDDVDPAPQRSTPEPSQPGAVHAEATSQPRDLASGAKATTPTTGCVAASADDEREDRELLSAYAEHGDRGALAVLATRYHDVMVGAARRVLGARGEVDDAVQNAWIKVATKADTFRGDAAVGTWLYRIAHNAALDATRRAQSRPAELFGDPAQVATEMRRSLDGPSDATGTVEQTDATAVLDDLLAVLTPAQRAAVEIVDLQGLDIGTAASRLDVAEGTLKSRRARARAAMSAAAAAQGLRFPL</sequence>
<gene>
    <name evidence="9" type="ORF">GCM10023200_19670</name>
</gene>